<keyword evidence="10" id="KW-0325">Glycoprotein</keyword>
<evidence type="ECO:0000256" key="1">
    <source>
        <dbReference type="ARBA" id="ARBA00004141"/>
    </source>
</evidence>
<keyword evidence="7" id="KW-0915">Sodium</keyword>
<dbReference type="Proteomes" id="UP000887566">
    <property type="component" value="Unplaced"/>
</dbReference>
<evidence type="ECO:0000256" key="5">
    <source>
        <dbReference type="ARBA" id="ARBA00022692"/>
    </source>
</evidence>
<evidence type="ECO:0000313" key="15">
    <source>
        <dbReference type="Proteomes" id="UP000887566"/>
    </source>
</evidence>
<keyword evidence="6 14" id="KW-1133">Transmembrane helix</keyword>
<organism evidence="15 16">
    <name type="scientific">Plectus sambesii</name>
    <dbReference type="NCBI Taxonomy" id="2011161"/>
    <lineage>
        <taxon>Eukaryota</taxon>
        <taxon>Metazoa</taxon>
        <taxon>Ecdysozoa</taxon>
        <taxon>Nematoda</taxon>
        <taxon>Chromadorea</taxon>
        <taxon>Plectida</taxon>
        <taxon>Plectina</taxon>
        <taxon>Plectoidea</taxon>
        <taxon>Plectidae</taxon>
        <taxon>Plectus</taxon>
    </lineage>
</organism>
<evidence type="ECO:0000256" key="3">
    <source>
        <dbReference type="ARBA" id="ARBA00022448"/>
    </source>
</evidence>
<keyword evidence="3 13" id="KW-0813">Transport</keyword>
<keyword evidence="4 13" id="KW-0894">Sodium channel</keyword>
<evidence type="ECO:0000256" key="10">
    <source>
        <dbReference type="ARBA" id="ARBA00023180"/>
    </source>
</evidence>
<accession>A0A914XF44</accession>
<evidence type="ECO:0000256" key="13">
    <source>
        <dbReference type="RuleBase" id="RU000679"/>
    </source>
</evidence>
<dbReference type="GO" id="GO:0005272">
    <property type="term" value="F:sodium channel activity"/>
    <property type="evidence" value="ECO:0007669"/>
    <property type="project" value="UniProtKB-KW"/>
</dbReference>
<keyword evidence="12 13" id="KW-0407">Ion channel</keyword>
<evidence type="ECO:0000256" key="8">
    <source>
        <dbReference type="ARBA" id="ARBA00023065"/>
    </source>
</evidence>
<evidence type="ECO:0000256" key="11">
    <source>
        <dbReference type="ARBA" id="ARBA00023201"/>
    </source>
</evidence>
<dbReference type="InterPro" id="IPR001873">
    <property type="entry name" value="ENaC"/>
</dbReference>
<keyword evidence="5 13" id="KW-0812">Transmembrane</keyword>
<keyword evidence="11 13" id="KW-0739">Sodium transport</keyword>
<comment type="similarity">
    <text evidence="2 13">Belongs to the amiloride-sensitive sodium channel (TC 1.A.6) family.</text>
</comment>
<dbReference type="GO" id="GO:0016020">
    <property type="term" value="C:membrane"/>
    <property type="evidence" value="ECO:0007669"/>
    <property type="project" value="UniProtKB-SubCell"/>
</dbReference>
<dbReference type="WBParaSite" id="PSAMB.scaffold8249size6447.g31212.t1">
    <property type="protein sequence ID" value="PSAMB.scaffold8249size6447.g31212.t1"/>
    <property type="gene ID" value="PSAMB.scaffold8249size6447.g31212"/>
</dbReference>
<evidence type="ECO:0000313" key="16">
    <source>
        <dbReference type="WBParaSite" id="PSAMB.scaffold8249size6447.g31212.t1"/>
    </source>
</evidence>
<evidence type="ECO:0000256" key="14">
    <source>
        <dbReference type="SAM" id="Phobius"/>
    </source>
</evidence>
<reference evidence="16" key="1">
    <citation type="submission" date="2022-11" db="UniProtKB">
        <authorList>
            <consortium name="WormBaseParasite"/>
        </authorList>
    </citation>
    <scope>IDENTIFICATION</scope>
</reference>
<evidence type="ECO:0000256" key="6">
    <source>
        <dbReference type="ARBA" id="ARBA00022989"/>
    </source>
</evidence>
<proteinExistence type="inferred from homology"/>
<dbReference type="Pfam" id="PF00858">
    <property type="entry name" value="ASC"/>
    <property type="match status" value="1"/>
</dbReference>
<dbReference type="AlphaFoldDB" id="A0A914XF44"/>
<keyword evidence="8 13" id="KW-0406">Ion transport</keyword>
<evidence type="ECO:0000256" key="12">
    <source>
        <dbReference type="ARBA" id="ARBA00023303"/>
    </source>
</evidence>
<protein>
    <submittedName>
        <fullName evidence="16">Uncharacterized protein</fullName>
    </submittedName>
</protein>
<feature type="transmembrane region" description="Helical" evidence="14">
    <location>
        <begin position="36"/>
        <end position="54"/>
    </location>
</feature>
<comment type="subcellular location">
    <subcellularLocation>
        <location evidence="1">Membrane</location>
        <topology evidence="1">Multi-pass membrane protein</topology>
    </subcellularLocation>
</comment>
<evidence type="ECO:0000256" key="4">
    <source>
        <dbReference type="ARBA" id="ARBA00022461"/>
    </source>
</evidence>
<name>A0A914XF44_9BILA</name>
<keyword evidence="15" id="KW-1185">Reference proteome</keyword>
<keyword evidence="9 14" id="KW-0472">Membrane</keyword>
<evidence type="ECO:0000256" key="2">
    <source>
        <dbReference type="ARBA" id="ARBA00007193"/>
    </source>
</evidence>
<evidence type="ECO:0000256" key="9">
    <source>
        <dbReference type="ARBA" id="ARBA00023136"/>
    </source>
</evidence>
<sequence length="195" mass="22390">MASDEQNDTAFNRFCENVSIPTAKYLTSKHNRKVRVMTWILIIIMAALTVYQVYERSAYYGTEPITVVVTENNEDSGVMPAMVICPPGQFRASLAQGRVYGQYGYDHRESVRSDLFNFEEHRDTFISQFRRKNISFTSADVDALLQELRGIYEDLKSVPDEELSKVLDRLDNMSASLQDRFPVLASLLLVSFFYL</sequence>
<evidence type="ECO:0000256" key="7">
    <source>
        <dbReference type="ARBA" id="ARBA00023053"/>
    </source>
</evidence>